<dbReference type="Proteomes" id="UP000238479">
    <property type="component" value="Chromosome 2"/>
</dbReference>
<organism evidence="2 3">
    <name type="scientific">Rosa chinensis</name>
    <name type="common">China rose</name>
    <dbReference type="NCBI Taxonomy" id="74649"/>
    <lineage>
        <taxon>Eukaryota</taxon>
        <taxon>Viridiplantae</taxon>
        <taxon>Streptophyta</taxon>
        <taxon>Embryophyta</taxon>
        <taxon>Tracheophyta</taxon>
        <taxon>Spermatophyta</taxon>
        <taxon>Magnoliopsida</taxon>
        <taxon>eudicotyledons</taxon>
        <taxon>Gunneridae</taxon>
        <taxon>Pentapetalae</taxon>
        <taxon>rosids</taxon>
        <taxon>fabids</taxon>
        <taxon>Rosales</taxon>
        <taxon>Rosaceae</taxon>
        <taxon>Rosoideae</taxon>
        <taxon>Rosoideae incertae sedis</taxon>
        <taxon>Rosa</taxon>
    </lineage>
</organism>
<evidence type="ECO:0000313" key="3">
    <source>
        <dbReference type="Proteomes" id="UP000238479"/>
    </source>
</evidence>
<feature type="transmembrane region" description="Helical" evidence="1">
    <location>
        <begin position="128"/>
        <end position="158"/>
    </location>
</feature>
<evidence type="ECO:0000313" key="2">
    <source>
        <dbReference type="EMBL" id="PRQ48426.1"/>
    </source>
</evidence>
<dbReference type="EMBL" id="PDCK01000040">
    <property type="protein sequence ID" value="PRQ48426.1"/>
    <property type="molecule type" value="Genomic_DNA"/>
</dbReference>
<comment type="caution">
    <text evidence="2">The sequence shown here is derived from an EMBL/GenBank/DDBJ whole genome shotgun (WGS) entry which is preliminary data.</text>
</comment>
<keyword evidence="1" id="KW-0812">Transmembrane</keyword>
<reference evidence="2 3" key="1">
    <citation type="journal article" date="2018" name="Nat. Genet.">
        <title>The Rosa genome provides new insights in the design of modern roses.</title>
        <authorList>
            <person name="Bendahmane M."/>
        </authorList>
    </citation>
    <scope>NUCLEOTIDE SEQUENCE [LARGE SCALE GENOMIC DNA]</scope>
    <source>
        <strain evidence="3">cv. Old Blush</strain>
    </source>
</reference>
<protein>
    <recommendedName>
        <fullName evidence="4">Transmembrane protein</fullName>
    </recommendedName>
</protein>
<keyword evidence="3" id="KW-1185">Reference proteome</keyword>
<accession>A0A2P6RPR1</accession>
<keyword evidence="1" id="KW-0472">Membrane</keyword>
<keyword evidence="1" id="KW-1133">Transmembrane helix</keyword>
<evidence type="ECO:0008006" key="4">
    <source>
        <dbReference type="Google" id="ProtNLM"/>
    </source>
</evidence>
<sequence>MGWIPIVQHRIVHPSGGCPVDPCVDLFTFRPALTFLASTLAMEDVLRFGDDLTFVASCGSGIGIFRCSRLSSLLAFFKLFDSGLMVFFILGANFIRFGATAVTASFSWPDWGLGGLDSPGLSLCFHFFFVWVWFLTLCLGCFVCCCFCTCCTQFLGFVTFL</sequence>
<feature type="transmembrane region" description="Helical" evidence="1">
    <location>
        <begin position="84"/>
        <end position="108"/>
    </location>
</feature>
<evidence type="ECO:0000256" key="1">
    <source>
        <dbReference type="SAM" id="Phobius"/>
    </source>
</evidence>
<dbReference type="AlphaFoldDB" id="A0A2P6RPR1"/>
<gene>
    <name evidence="2" type="ORF">RchiOBHm_Chr2g0110611</name>
</gene>
<name>A0A2P6RPR1_ROSCH</name>
<proteinExistence type="predicted"/>
<dbReference type="Gramene" id="PRQ48426">
    <property type="protein sequence ID" value="PRQ48426"/>
    <property type="gene ID" value="RchiOBHm_Chr2g0110611"/>
</dbReference>